<dbReference type="PANTHER" id="PTHR30154">
    <property type="entry name" value="LEUCINE-RESPONSIVE REGULATORY PROTEIN"/>
    <property type="match status" value="1"/>
</dbReference>
<comment type="caution">
    <text evidence="5">The sequence shown here is derived from an EMBL/GenBank/DDBJ whole genome shotgun (WGS) entry which is preliminary data.</text>
</comment>
<dbReference type="AlphaFoldDB" id="A0A838XW21"/>
<dbReference type="Gene3D" id="1.10.10.10">
    <property type="entry name" value="Winged helix-like DNA-binding domain superfamily/Winged helix DNA-binding domain"/>
    <property type="match status" value="1"/>
</dbReference>
<dbReference type="PRINTS" id="PR00033">
    <property type="entry name" value="HTHASNC"/>
</dbReference>
<evidence type="ECO:0000259" key="4">
    <source>
        <dbReference type="PROSITE" id="PS50956"/>
    </source>
</evidence>
<dbReference type="EMBL" id="JACEON010000003">
    <property type="protein sequence ID" value="MBA4611040.1"/>
    <property type="molecule type" value="Genomic_DNA"/>
</dbReference>
<dbReference type="InterPro" id="IPR000485">
    <property type="entry name" value="AsnC-type_HTH_dom"/>
</dbReference>
<dbReference type="PROSITE" id="PS00519">
    <property type="entry name" value="HTH_ASNC_1"/>
    <property type="match status" value="1"/>
</dbReference>
<dbReference type="Gene3D" id="3.30.70.920">
    <property type="match status" value="1"/>
</dbReference>
<dbReference type="Proteomes" id="UP000559404">
    <property type="component" value="Unassembled WGS sequence"/>
</dbReference>
<dbReference type="InterPro" id="IPR019885">
    <property type="entry name" value="Tscrpt_reg_HTH_AsnC-type_CS"/>
</dbReference>
<dbReference type="InterPro" id="IPR019888">
    <property type="entry name" value="Tscrpt_reg_AsnC-like"/>
</dbReference>
<reference evidence="5 6" key="2">
    <citation type="submission" date="2020-08" db="EMBL/GenBank/DDBJ databases">
        <title>Stappia taiwanensis sp. nov., isolated from a coastal thermal spring.</title>
        <authorList>
            <person name="Kampfer P."/>
        </authorList>
    </citation>
    <scope>NUCLEOTIDE SEQUENCE [LARGE SCALE GENOMIC DNA]</scope>
    <source>
        <strain evidence="5 6">DSM 23284</strain>
    </source>
</reference>
<evidence type="ECO:0000256" key="2">
    <source>
        <dbReference type="ARBA" id="ARBA00023125"/>
    </source>
</evidence>
<protein>
    <submittedName>
        <fullName evidence="5">Lrp/AsnC family transcriptional regulator</fullName>
    </submittedName>
</protein>
<sequence length="151" mass="16445">MDDIDKKIIRLLGLDARRALADIGAAVGLSASAVNERIRRLVGSGAIRRFTVDADPRALGLPVLAYLWVALARDADEEAFRRMMAEHPAIGECHHVTGAWSYLAKVRVGSLDELEALLAEIKRHGFLERSETVIALSSVTDGPFCPKEEGP</sequence>
<evidence type="ECO:0000256" key="1">
    <source>
        <dbReference type="ARBA" id="ARBA00023015"/>
    </source>
</evidence>
<keyword evidence="1" id="KW-0805">Transcription regulation</keyword>
<dbReference type="InterPro" id="IPR011008">
    <property type="entry name" value="Dimeric_a/b-barrel"/>
</dbReference>
<dbReference type="PANTHER" id="PTHR30154:SF53">
    <property type="entry name" value="HTH-TYPE TRANSCRIPTIONAL REGULATOR LRPC"/>
    <property type="match status" value="1"/>
</dbReference>
<dbReference type="RefSeq" id="WP_181759221.1">
    <property type="nucleotide sequence ID" value="NZ_BMCR01000004.1"/>
</dbReference>
<dbReference type="SUPFAM" id="SSF46785">
    <property type="entry name" value="Winged helix' DNA-binding domain"/>
    <property type="match status" value="1"/>
</dbReference>
<evidence type="ECO:0000313" key="6">
    <source>
        <dbReference type="Proteomes" id="UP000559404"/>
    </source>
</evidence>
<keyword evidence="6" id="KW-1185">Reference proteome</keyword>
<dbReference type="InterPro" id="IPR036390">
    <property type="entry name" value="WH_DNA-bd_sf"/>
</dbReference>
<proteinExistence type="predicted"/>
<keyword evidence="2" id="KW-0238">DNA-binding</keyword>
<organism evidence="5 6">
    <name type="scientific">Stappia taiwanensis</name>
    <dbReference type="NCBI Taxonomy" id="992267"/>
    <lineage>
        <taxon>Bacteria</taxon>
        <taxon>Pseudomonadati</taxon>
        <taxon>Pseudomonadota</taxon>
        <taxon>Alphaproteobacteria</taxon>
        <taxon>Hyphomicrobiales</taxon>
        <taxon>Stappiaceae</taxon>
        <taxon>Stappia</taxon>
    </lineage>
</organism>
<dbReference type="SMART" id="SM00344">
    <property type="entry name" value="HTH_ASNC"/>
    <property type="match status" value="1"/>
</dbReference>
<dbReference type="InterPro" id="IPR036388">
    <property type="entry name" value="WH-like_DNA-bd_sf"/>
</dbReference>
<gene>
    <name evidence="5" type="ORF">H1W37_05215</name>
</gene>
<dbReference type="GO" id="GO:0043565">
    <property type="term" value="F:sequence-specific DNA binding"/>
    <property type="evidence" value="ECO:0007669"/>
    <property type="project" value="InterPro"/>
</dbReference>
<dbReference type="PROSITE" id="PS50956">
    <property type="entry name" value="HTH_ASNC_2"/>
    <property type="match status" value="1"/>
</dbReference>
<dbReference type="Pfam" id="PF01037">
    <property type="entry name" value="AsnC_trans_reg"/>
    <property type="match status" value="1"/>
</dbReference>
<evidence type="ECO:0000313" key="5">
    <source>
        <dbReference type="EMBL" id="MBA4611040.1"/>
    </source>
</evidence>
<reference evidence="5 6" key="1">
    <citation type="submission" date="2020-07" db="EMBL/GenBank/DDBJ databases">
        <authorList>
            <person name="Li M."/>
        </authorList>
    </citation>
    <scope>NUCLEOTIDE SEQUENCE [LARGE SCALE GENOMIC DNA]</scope>
    <source>
        <strain evidence="5 6">DSM 23284</strain>
    </source>
</reference>
<evidence type="ECO:0000256" key="3">
    <source>
        <dbReference type="ARBA" id="ARBA00023163"/>
    </source>
</evidence>
<dbReference type="GO" id="GO:0005829">
    <property type="term" value="C:cytosol"/>
    <property type="evidence" value="ECO:0007669"/>
    <property type="project" value="TreeGrafter"/>
</dbReference>
<accession>A0A838XW21</accession>
<keyword evidence="3" id="KW-0804">Transcription</keyword>
<dbReference type="GO" id="GO:0043200">
    <property type="term" value="P:response to amino acid"/>
    <property type="evidence" value="ECO:0007669"/>
    <property type="project" value="TreeGrafter"/>
</dbReference>
<feature type="domain" description="HTH asnC-type" evidence="4">
    <location>
        <begin position="1"/>
        <end position="62"/>
    </location>
</feature>
<name>A0A838XW21_9HYPH</name>
<dbReference type="Pfam" id="PF13404">
    <property type="entry name" value="HTH_AsnC-type"/>
    <property type="match status" value="1"/>
</dbReference>
<dbReference type="SUPFAM" id="SSF54909">
    <property type="entry name" value="Dimeric alpha+beta barrel"/>
    <property type="match status" value="1"/>
</dbReference>
<dbReference type="InterPro" id="IPR019887">
    <property type="entry name" value="Tscrpt_reg_AsnC/Lrp_C"/>
</dbReference>